<name>A0A2G5T1D7_9PELO</name>
<dbReference type="EMBL" id="PDUG01000006">
    <property type="protein sequence ID" value="PIC21097.1"/>
    <property type="molecule type" value="Genomic_DNA"/>
</dbReference>
<dbReference type="AlphaFoldDB" id="A0A2G5T1D7"/>
<evidence type="ECO:0000313" key="1">
    <source>
        <dbReference type="EMBL" id="PIC21097.1"/>
    </source>
</evidence>
<organism evidence="1 2">
    <name type="scientific">Caenorhabditis nigoni</name>
    <dbReference type="NCBI Taxonomy" id="1611254"/>
    <lineage>
        <taxon>Eukaryota</taxon>
        <taxon>Metazoa</taxon>
        <taxon>Ecdysozoa</taxon>
        <taxon>Nematoda</taxon>
        <taxon>Chromadorea</taxon>
        <taxon>Rhabditida</taxon>
        <taxon>Rhabditina</taxon>
        <taxon>Rhabditomorpha</taxon>
        <taxon>Rhabditoidea</taxon>
        <taxon>Rhabditidae</taxon>
        <taxon>Peloderinae</taxon>
        <taxon>Caenorhabditis</taxon>
    </lineage>
</organism>
<comment type="caution">
    <text evidence="1">The sequence shown here is derived from an EMBL/GenBank/DDBJ whole genome shotgun (WGS) entry which is preliminary data.</text>
</comment>
<accession>A0A2G5T1D7</accession>
<protein>
    <submittedName>
        <fullName evidence="1">Uncharacterized protein</fullName>
    </submittedName>
</protein>
<keyword evidence="2" id="KW-1185">Reference proteome</keyword>
<evidence type="ECO:0000313" key="2">
    <source>
        <dbReference type="Proteomes" id="UP000230233"/>
    </source>
</evidence>
<reference evidence="2" key="1">
    <citation type="submission" date="2017-10" db="EMBL/GenBank/DDBJ databases">
        <title>Rapid genome shrinkage in a self-fertile nematode reveals novel sperm competition proteins.</title>
        <authorList>
            <person name="Yin D."/>
            <person name="Schwarz E.M."/>
            <person name="Thomas C.G."/>
            <person name="Felde R.L."/>
            <person name="Korf I.F."/>
            <person name="Cutter A.D."/>
            <person name="Schartner C.M."/>
            <person name="Ralston E.J."/>
            <person name="Meyer B.J."/>
            <person name="Haag E.S."/>
        </authorList>
    </citation>
    <scope>NUCLEOTIDE SEQUENCE [LARGE SCALE GENOMIC DNA]</scope>
    <source>
        <strain evidence="2">JU1422</strain>
    </source>
</reference>
<sequence>MMGNICGVLDTRDRLPVEVFMILGSKCCEKLLKIAPLNTYNQDDLVRMVNFIFTYVSPKVKLIDIHYLADQATCPL</sequence>
<dbReference type="Proteomes" id="UP000230233">
    <property type="component" value="Chromosome X"/>
</dbReference>
<proteinExistence type="predicted"/>
<gene>
    <name evidence="1" type="primary">Cnig_chr_X.g26063</name>
    <name evidence="1" type="ORF">B9Z55_026063</name>
</gene>